<gene>
    <name evidence="1" type="ORF">ATJ88_0804</name>
</gene>
<accession>A0A2A9ETT5</accession>
<proteinExistence type="predicted"/>
<protein>
    <submittedName>
        <fullName evidence="1">Uncharacterized protein</fullName>
    </submittedName>
</protein>
<reference evidence="1 2" key="1">
    <citation type="submission" date="2017-10" db="EMBL/GenBank/DDBJ databases">
        <title>Sequencing the genomes of 1000 actinobacteria strains.</title>
        <authorList>
            <person name="Klenk H.-P."/>
        </authorList>
    </citation>
    <scope>NUCLEOTIDE SEQUENCE [LARGE SCALE GENOMIC DNA]</scope>
    <source>
        <strain evidence="1 2">DSM 21863</strain>
    </source>
</reference>
<evidence type="ECO:0000313" key="1">
    <source>
        <dbReference type="EMBL" id="PFG42153.1"/>
    </source>
</evidence>
<evidence type="ECO:0000313" key="2">
    <source>
        <dbReference type="Proteomes" id="UP000224130"/>
    </source>
</evidence>
<dbReference type="EMBL" id="PDJJ01000001">
    <property type="protein sequence ID" value="PFG42153.1"/>
    <property type="molecule type" value="Genomic_DNA"/>
</dbReference>
<dbReference type="Proteomes" id="UP000224130">
    <property type="component" value="Unassembled WGS sequence"/>
</dbReference>
<sequence length="200" mass="21487">MTDDPARPGADEVFTFPSRPGWIFWPAGLNPAGWGDVAAEVPGGENDDAVIAAVRAVDERATGAGDAWGAGIWFDPANDHRPTASLLVRTFRARGDVTKAFRRAVKGARRVPRIPGVVVDGYTSDSVETGSGPLLVQVVDTSDATTGQVLHTWRLSLFPLSRDEVVEIECDTPYSHLVDQVEDEISVLVNGSTYARLEVS</sequence>
<name>A0A2A9ETT5_9MICO</name>
<dbReference type="RefSeq" id="WP_098462713.1">
    <property type="nucleotide sequence ID" value="NZ_PDJJ01000001.1"/>
</dbReference>
<comment type="caution">
    <text evidence="1">The sequence shown here is derived from an EMBL/GenBank/DDBJ whole genome shotgun (WGS) entry which is preliminary data.</text>
</comment>
<keyword evidence="2" id="KW-1185">Reference proteome</keyword>
<dbReference type="AlphaFoldDB" id="A0A2A9ETT5"/>
<organism evidence="1 2">
    <name type="scientific">Isoptericola jiangsuensis</name>
    <dbReference type="NCBI Taxonomy" id="548579"/>
    <lineage>
        <taxon>Bacteria</taxon>
        <taxon>Bacillati</taxon>
        <taxon>Actinomycetota</taxon>
        <taxon>Actinomycetes</taxon>
        <taxon>Micrococcales</taxon>
        <taxon>Promicromonosporaceae</taxon>
        <taxon>Isoptericola</taxon>
    </lineage>
</organism>
<dbReference type="OrthoDB" id="5144924at2"/>